<organism evidence="2 3">
    <name type="scientific">Riccia sorocarpa</name>
    <dbReference type="NCBI Taxonomy" id="122646"/>
    <lineage>
        <taxon>Eukaryota</taxon>
        <taxon>Viridiplantae</taxon>
        <taxon>Streptophyta</taxon>
        <taxon>Embryophyta</taxon>
        <taxon>Marchantiophyta</taxon>
        <taxon>Marchantiopsida</taxon>
        <taxon>Marchantiidae</taxon>
        <taxon>Marchantiales</taxon>
        <taxon>Ricciaceae</taxon>
        <taxon>Riccia</taxon>
    </lineage>
</organism>
<feature type="compositionally biased region" description="Basic and acidic residues" evidence="1">
    <location>
        <begin position="166"/>
        <end position="177"/>
    </location>
</feature>
<feature type="compositionally biased region" description="Basic residues" evidence="1">
    <location>
        <begin position="155"/>
        <end position="165"/>
    </location>
</feature>
<evidence type="ECO:0000313" key="3">
    <source>
        <dbReference type="Proteomes" id="UP001633002"/>
    </source>
</evidence>
<feature type="compositionally biased region" description="Basic and acidic residues" evidence="1">
    <location>
        <begin position="96"/>
        <end position="149"/>
    </location>
</feature>
<keyword evidence="3" id="KW-1185">Reference proteome</keyword>
<dbReference type="Proteomes" id="UP001633002">
    <property type="component" value="Unassembled WGS sequence"/>
</dbReference>
<name>A0ABD3HN74_9MARC</name>
<protein>
    <submittedName>
        <fullName evidence="2">Uncharacterized protein</fullName>
    </submittedName>
</protein>
<dbReference type="AlphaFoldDB" id="A0ABD3HN74"/>
<proteinExistence type="predicted"/>
<reference evidence="2 3" key="1">
    <citation type="submission" date="2024-09" db="EMBL/GenBank/DDBJ databases">
        <title>Chromosome-scale assembly of Riccia sorocarpa.</title>
        <authorList>
            <person name="Paukszto L."/>
        </authorList>
    </citation>
    <scope>NUCLEOTIDE SEQUENCE [LARGE SCALE GENOMIC DNA]</scope>
    <source>
        <strain evidence="2">LP-2024</strain>
        <tissue evidence="2">Aerial parts of the thallus</tissue>
    </source>
</reference>
<comment type="caution">
    <text evidence="2">The sequence shown here is derived from an EMBL/GenBank/DDBJ whole genome shotgun (WGS) entry which is preliminary data.</text>
</comment>
<sequence length="207" mass="22584">MQMNCLCRKDADPRVHRIATGLRTPTDPKLLLELSKSLAALKPATPKKASAEAGEQVAEDGESPPPPPPPATVLLDRAMSTLLRVPFQPPPPTPEEVAKKEAAEKEAARLETLKKLQKDDLKVQAKKESKLGGKKEEKNEVGKKSDKKGSGKKGPDKKKGKKGKKGEKDEIEDKPQVEEILPPPDSGVWEDICIDRLSDYATLIDSD</sequence>
<evidence type="ECO:0000256" key="1">
    <source>
        <dbReference type="SAM" id="MobiDB-lite"/>
    </source>
</evidence>
<evidence type="ECO:0000313" key="2">
    <source>
        <dbReference type="EMBL" id="KAL3692341.1"/>
    </source>
</evidence>
<dbReference type="EMBL" id="JBJQOH010000003">
    <property type="protein sequence ID" value="KAL3692341.1"/>
    <property type="molecule type" value="Genomic_DNA"/>
</dbReference>
<feature type="region of interest" description="Disordered" evidence="1">
    <location>
        <begin position="42"/>
        <end position="189"/>
    </location>
</feature>
<accession>A0ABD3HN74</accession>
<gene>
    <name evidence="2" type="ORF">R1sor_005992</name>
</gene>